<protein>
    <submittedName>
        <fullName evidence="7">(2E,6E)-farnesyl diphosphate synthase</fullName>
        <ecNumber evidence="7">2.5.1.10</ecNumber>
    </submittedName>
</protein>
<dbReference type="EMBL" id="UOFI01000093">
    <property type="protein sequence ID" value="VAW67210.1"/>
    <property type="molecule type" value="Genomic_DNA"/>
</dbReference>
<dbReference type="PROSITE" id="PS00723">
    <property type="entry name" value="POLYPRENYL_SYNTHASE_1"/>
    <property type="match status" value="1"/>
</dbReference>
<keyword evidence="6" id="KW-0414">Isoprene biosynthesis</keyword>
<dbReference type="NCBIfam" id="NF007877">
    <property type="entry name" value="PRK10581.1"/>
    <property type="match status" value="1"/>
</dbReference>
<dbReference type="EC" id="2.5.1.10" evidence="7"/>
<evidence type="ECO:0000256" key="6">
    <source>
        <dbReference type="ARBA" id="ARBA00023229"/>
    </source>
</evidence>
<dbReference type="GO" id="GO:0008299">
    <property type="term" value="P:isoprenoid biosynthetic process"/>
    <property type="evidence" value="ECO:0007669"/>
    <property type="project" value="UniProtKB-KW"/>
</dbReference>
<proteinExistence type="inferred from homology"/>
<evidence type="ECO:0000256" key="4">
    <source>
        <dbReference type="ARBA" id="ARBA00022723"/>
    </source>
</evidence>
<evidence type="ECO:0000256" key="1">
    <source>
        <dbReference type="ARBA" id="ARBA00001946"/>
    </source>
</evidence>
<comment type="similarity">
    <text evidence="2">Belongs to the FPP/GGPP synthase family.</text>
</comment>
<keyword evidence="3 7" id="KW-0808">Transferase</keyword>
<dbReference type="FunFam" id="1.10.600.10:FF:000001">
    <property type="entry name" value="Geranylgeranyl diphosphate synthase"/>
    <property type="match status" value="1"/>
</dbReference>
<dbReference type="InterPro" id="IPR000092">
    <property type="entry name" value="Polyprenyl_synt"/>
</dbReference>
<dbReference type="PANTHER" id="PTHR43281:SF1">
    <property type="entry name" value="FARNESYL DIPHOSPHATE SYNTHASE"/>
    <property type="match status" value="1"/>
</dbReference>
<dbReference type="SFLD" id="SFLDS00005">
    <property type="entry name" value="Isoprenoid_Synthase_Type_I"/>
    <property type="match status" value="1"/>
</dbReference>
<dbReference type="PANTHER" id="PTHR43281">
    <property type="entry name" value="FARNESYL DIPHOSPHATE SYNTHASE"/>
    <property type="match status" value="1"/>
</dbReference>
<dbReference type="SUPFAM" id="SSF48576">
    <property type="entry name" value="Terpenoid synthases"/>
    <property type="match status" value="1"/>
</dbReference>
<gene>
    <name evidence="7" type="ORF">MNBD_GAMMA09-3064</name>
</gene>
<dbReference type="GO" id="GO:0005737">
    <property type="term" value="C:cytoplasm"/>
    <property type="evidence" value="ECO:0007669"/>
    <property type="project" value="UniProtKB-ARBA"/>
</dbReference>
<evidence type="ECO:0000256" key="3">
    <source>
        <dbReference type="ARBA" id="ARBA00022679"/>
    </source>
</evidence>
<accession>A0A3B0XR82</accession>
<dbReference type="AlphaFoldDB" id="A0A3B0XR82"/>
<organism evidence="7">
    <name type="scientific">hydrothermal vent metagenome</name>
    <dbReference type="NCBI Taxonomy" id="652676"/>
    <lineage>
        <taxon>unclassified sequences</taxon>
        <taxon>metagenomes</taxon>
        <taxon>ecological metagenomes</taxon>
    </lineage>
</organism>
<comment type="cofactor">
    <cofactor evidence="1">
        <name>Mg(2+)</name>
        <dbReference type="ChEBI" id="CHEBI:18420"/>
    </cofactor>
</comment>
<dbReference type="GO" id="GO:0004337">
    <property type="term" value="F:(2E,6E)-farnesyl diphosphate synthase activity"/>
    <property type="evidence" value="ECO:0007669"/>
    <property type="project" value="UniProtKB-EC"/>
</dbReference>
<sequence>MLEDSQFKASLNTFCERVDHHLNHWLPEPNGPESRIQEAMRYSVIGGGGKRVRPVMVYAAGLALNVEPHQLDACACAVEIIHAYSLIHDDLPAMDNDDLRRGRPTCHKAFDDATAILAGDALQALAFEVLAADSAMQTSAEGKIEMIKLLAQASGSSGMAGGQAIDLAAVGKSLTLDELENMHRLKTGALICASVLLGAMCSPDIEEHRLNALNTYAECVGLAFQIHDDVLDVTADTATLGKPQGSDILQNKPTYPSLLGLQGAKDRAMELHHKAIDALQVFDESADTLRQLSAYIVERGH</sequence>
<reference evidence="7" key="1">
    <citation type="submission" date="2018-06" db="EMBL/GenBank/DDBJ databases">
        <authorList>
            <person name="Zhirakovskaya E."/>
        </authorList>
    </citation>
    <scope>NUCLEOTIDE SEQUENCE</scope>
</reference>
<keyword evidence="5" id="KW-0460">Magnesium</keyword>
<dbReference type="InterPro" id="IPR033749">
    <property type="entry name" value="Polyprenyl_synt_CS"/>
</dbReference>
<evidence type="ECO:0000256" key="5">
    <source>
        <dbReference type="ARBA" id="ARBA00022842"/>
    </source>
</evidence>
<dbReference type="Gene3D" id="1.10.600.10">
    <property type="entry name" value="Farnesyl Diphosphate Synthase"/>
    <property type="match status" value="1"/>
</dbReference>
<evidence type="ECO:0000256" key="2">
    <source>
        <dbReference type="ARBA" id="ARBA00006706"/>
    </source>
</evidence>
<dbReference type="CDD" id="cd00685">
    <property type="entry name" value="Trans_IPPS_HT"/>
    <property type="match status" value="1"/>
</dbReference>
<dbReference type="InterPro" id="IPR053378">
    <property type="entry name" value="Prenyl_diphosphate_synthase"/>
</dbReference>
<dbReference type="SFLD" id="SFLDG01017">
    <property type="entry name" value="Polyprenyl_Transferase_Like"/>
    <property type="match status" value="1"/>
</dbReference>
<dbReference type="Pfam" id="PF00348">
    <property type="entry name" value="polyprenyl_synt"/>
    <property type="match status" value="1"/>
</dbReference>
<dbReference type="InterPro" id="IPR008949">
    <property type="entry name" value="Isoprenoid_synthase_dom_sf"/>
</dbReference>
<dbReference type="PROSITE" id="PS00444">
    <property type="entry name" value="POLYPRENYL_SYNTHASE_2"/>
    <property type="match status" value="1"/>
</dbReference>
<dbReference type="GO" id="GO:0046872">
    <property type="term" value="F:metal ion binding"/>
    <property type="evidence" value="ECO:0007669"/>
    <property type="project" value="UniProtKB-KW"/>
</dbReference>
<dbReference type="NCBIfam" id="NF045485">
    <property type="entry name" value="FPPsyn"/>
    <property type="match status" value="1"/>
</dbReference>
<name>A0A3B0XR82_9ZZZZ</name>
<keyword evidence="4" id="KW-0479">Metal-binding</keyword>
<evidence type="ECO:0000313" key="7">
    <source>
        <dbReference type="EMBL" id="VAW67210.1"/>
    </source>
</evidence>